<dbReference type="GO" id="GO:0006751">
    <property type="term" value="P:glutathione catabolic process"/>
    <property type="evidence" value="ECO:0007669"/>
    <property type="project" value="InterPro"/>
</dbReference>
<evidence type="ECO:0000313" key="9">
    <source>
        <dbReference type="Proteomes" id="UP000274822"/>
    </source>
</evidence>
<dbReference type="Gene3D" id="3.60.20.40">
    <property type="match status" value="1"/>
</dbReference>
<evidence type="ECO:0000256" key="1">
    <source>
        <dbReference type="ARBA" id="ARBA00001049"/>
    </source>
</evidence>
<protein>
    <submittedName>
        <fullName evidence="8">Gamma-glutamyltranspeptidase</fullName>
    </submittedName>
</protein>
<dbReference type="PRINTS" id="PR01210">
    <property type="entry name" value="GGTRANSPTASE"/>
</dbReference>
<dbReference type="Proteomes" id="UP000274822">
    <property type="component" value="Unassembled WGS sequence"/>
</dbReference>
<dbReference type="InterPro" id="IPR043137">
    <property type="entry name" value="GGT_ssub_C"/>
</dbReference>
<comment type="caution">
    <text evidence="8">The sequence shown here is derived from an EMBL/GenBank/DDBJ whole genome shotgun (WGS) entry which is preliminary data.</text>
</comment>
<gene>
    <name evidence="8" type="ORF">BC938DRAFT_480013</name>
</gene>
<dbReference type="AlphaFoldDB" id="A0A433QJK7"/>
<comment type="catalytic activity">
    <reaction evidence="5">
        <text>an N-terminal (5-L-glutamyl)-[peptide] + an alpha-amino acid = 5-L-glutamyl amino acid + an N-terminal L-alpha-aminoacyl-[peptide]</text>
        <dbReference type="Rhea" id="RHEA:23904"/>
        <dbReference type="Rhea" id="RHEA-COMP:9780"/>
        <dbReference type="Rhea" id="RHEA-COMP:9795"/>
        <dbReference type="ChEBI" id="CHEBI:77644"/>
        <dbReference type="ChEBI" id="CHEBI:78597"/>
        <dbReference type="ChEBI" id="CHEBI:78599"/>
        <dbReference type="ChEBI" id="CHEBI:78608"/>
        <dbReference type="EC" id="2.3.2.2"/>
    </reaction>
</comment>
<dbReference type="PANTHER" id="PTHR11686:SF9">
    <property type="entry name" value="RE13973P"/>
    <property type="match status" value="1"/>
</dbReference>
<accession>A0A433QJK7</accession>
<organism evidence="8 9">
    <name type="scientific">Jimgerdemannia flammicorona</name>
    <dbReference type="NCBI Taxonomy" id="994334"/>
    <lineage>
        <taxon>Eukaryota</taxon>
        <taxon>Fungi</taxon>
        <taxon>Fungi incertae sedis</taxon>
        <taxon>Mucoromycota</taxon>
        <taxon>Mucoromycotina</taxon>
        <taxon>Endogonomycetes</taxon>
        <taxon>Endogonales</taxon>
        <taxon>Endogonaceae</taxon>
        <taxon>Jimgerdemannia</taxon>
    </lineage>
</organism>
<evidence type="ECO:0000256" key="6">
    <source>
        <dbReference type="PIRSR" id="PIRSR600101-1"/>
    </source>
</evidence>
<reference evidence="8 9" key="1">
    <citation type="journal article" date="2018" name="New Phytol.">
        <title>Phylogenomics of Endogonaceae and evolution of mycorrhizas within Mucoromycota.</title>
        <authorList>
            <person name="Chang Y."/>
            <person name="Desiro A."/>
            <person name="Na H."/>
            <person name="Sandor L."/>
            <person name="Lipzen A."/>
            <person name="Clum A."/>
            <person name="Barry K."/>
            <person name="Grigoriev I.V."/>
            <person name="Martin F.M."/>
            <person name="Stajich J.E."/>
            <person name="Smith M.E."/>
            <person name="Bonito G."/>
            <person name="Spatafora J.W."/>
        </authorList>
    </citation>
    <scope>NUCLEOTIDE SEQUENCE [LARGE SCALE GENOMIC DNA]</scope>
    <source>
        <strain evidence="8 9">AD002</strain>
    </source>
</reference>
<dbReference type="GO" id="GO:0103068">
    <property type="term" value="F:leukotriene C4 gamma-glutamyl transferase activity"/>
    <property type="evidence" value="ECO:0007669"/>
    <property type="project" value="UniProtKB-EC"/>
</dbReference>
<dbReference type="InterPro" id="IPR000101">
    <property type="entry name" value="GGT_peptidase"/>
</dbReference>
<dbReference type="GO" id="GO:0005886">
    <property type="term" value="C:plasma membrane"/>
    <property type="evidence" value="ECO:0007669"/>
    <property type="project" value="TreeGrafter"/>
</dbReference>
<feature type="binding site" evidence="7">
    <location>
        <begin position="180"/>
        <end position="181"/>
    </location>
    <ligand>
        <name>L-glutamate</name>
        <dbReference type="ChEBI" id="CHEBI:29985"/>
    </ligand>
</feature>
<feature type="binding site" evidence="7">
    <location>
        <position position="152"/>
    </location>
    <ligand>
        <name>L-glutamate</name>
        <dbReference type="ChEBI" id="CHEBI:29985"/>
    </ligand>
</feature>
<feature type="binding site" evidence="7">
    <location>
        <position position="202"/>
    </location>
    <ligand>
        <name>L-glutamate</name>
        <dbReference type="ChEBI" id="CHEBI:29985"/>
    </ligand>
</feature>
<dbReference type="PANTHER" id="PTHR11686">
    <property type="entry name" value="GAMMA GLUTAMYL TRANSPEPTIDASE"/>
    <property type="match status" value="1"/>
</dbReference>
<comment type="catalytic activity">
    <reaction evidence="1">
        <text>an S-substituted glutathione + H2O = an S-substituted L-cysteinylglycine + L-glutamate</text>
        <dbReference type="Rhea" id="RHEA:59468"/>
        <dbReference type="ChEBI" id="CHEBI:15377"/>
        <dbReference type="ChEBI" id="CHEBI:29985"/>
        <dbReference type="ChEBI" id="CHEBI:90779"/>
        <dbReference type="ChEBI" id="CHEBI:143103"/>
        <dbReference type="EC" id="3.4.19.13"/>
    </reaction>
</comment>
<comment type="pathway">
    <text evidence="3">Sulfur metabolism; glutathione metabolism.</text>
</comment>
<dbReference type="GO" id="GO:0036374">
    <property type="term" value="F:glutathione hydrolase activity"/>
    <property type="evidence" value="ECO:0007669"/>
    <property type="project" value="UniProtKB-EC"/>
</dbReference>
<feature type="active site" description="Nucleophile" evidence="6">
    <location>
        <position position="110"/>
    </location>
</feature>
<dbReference type="InterPro" id="IPR043138">
    <property type="entry name" value="GGT_lsub"/>
</dbReference>
<evidence type="ECO:0000256" key="7">
    <source>
        <dbReference type="PIRSR" id="PIRSR600101-2"/>
    </source>
</evidence>
<evidence type="ECO:0000256" key="4">
    <source>
        <dbReference type="ARBA" id="ARBA00009381"/>
    </source>
</evidence>
<sequence length="300" mass="33327">MGAGPLKNKIDTDVYVYATRWAEAMKCRSMPMNTANMPSILLLYCHDPNRYGFAFRTEIGDPYFISNTERMNEVITKEFADIVRHNLTDDKTHPSEYYNPRFDVIETHGTTHLSSVDENDLSVSLTSTVNLPFGSKVLDPVTGVILNDEMDDFSIPGVPNAFGLYPSKFNYVAPGKRPLSSSVPTIIECDSKFEMALGAAGGSRIVTATLAVILNVLDFNMNIRDAIEASRIHHQLIPNAIYVESGWPEEILKSLRQRGHELIMYDKGIPVSEVQAVMRLPDGTLHAASDYRKFGAAAGY</sequence>
<evidence type="ECO:0000313" key="8">
    <source>
        <dbReference type="EMBL" id="RUS29961.1"/>
    </source>
</evidence>
<evidence type="ECO:0000256" key="2">
    <source>
        <dbReference type="ARBA" id="ARBA00001089"/>
    </source>
</evidence>
<evidence type="ECO:0000256" key="5">
    <source>
        <dbReference type="ARBA" id="ARBA00047417"/>
    </source>
</evidence>
<evidence type="ECO:0000256" key="3">
    <source>
        <dbReference type="ARBA" id="ARBA00005115"/>
    </source>
</evidence>
<comment type="similarity">
    <text evidence="4">Belongs to the gamma-glutamyltransferase family.</text>
</comment>
<dbReference type="FunFam" id="3.60.20.40:FF:000001">
    <property type="entry name" value="Gamma-glutamyltranspeptidase 1"/>
    <property type="match status" value="1"/>
</dbReference>
<name>A0A433QJK7_9FUNG</name>
<dbReference type="InterPro" id="IPR029055">
    <property type="entry name" value="Ntn_hydrolases_N"/>
</dbReference>
<keyword evidence="9" id="KW-1185">Reference proteome</keyword>
<proteinExistence type="inferred from homology"/>
<dbReference type="Pfam" id="PF01019">
    <property type="entry name" value="G_glu_transpept"/>
    <property type="match status" value="1"/>
</dbReference>
<dbReference type="GO" id="GO:0000324">
    <property type="term" value="C:fungal-type vacuole"/>
    <property type="evidence" value="ECO:0007669"/>
    <property type="project" value="TreeGrafter"/>
</dbReference>
<feature type="binding site" evidence="7">
    <location>
        <begin position="128"/>
        <end position="130"/>
    </location>
    <ligand>
        <name>L-glutamate</name>
        <dbReference type="ChEBI" id="CHEBI:29985"/>
    </ligand>
</feature>
<dbReference type="SUPFAM" id="SSF56235">
    <property type="entry name" value="N-terminal nucleophile aminohydrolases (Ntn hydrolases)"/>
    <property type="match status" value="1"/>
</dbReference>
<dbReference type="Gene3D" id="1.10.246.130">
    <property type="match status" value="1"/>
</dbReference>
<comment type="catalytic activity">
    <reaction evidence="2">
        <text>glutathione + H2O = L-cysteinylglycine + L-glutamate</text>
        <dbReference type="Rhea" id="RHEA:28807"/>
        <dbReference type="ChEBI" id="CHEBI:15377"/>
        <dbReference type="ChEBI" id="CHEBI:29985"/>
        <dbReference type="ChEBI" id="CHEBI:57925"/>
        <dbReference type="ChEBI" id="CHEBI:61694"/>
        <dbReference type="EC" id="3.4.19.13"/>
    </reaction>
</comment>
<dbReference type="EMBL" id="RBNJ01004452">
    <property type="protein sequence ID" value="RUS29961.1"/>
    <property type="molecule type" value="Genomic_DNA"/>
</dbReference>